<proteinExistence type="predicted"/>
<sequence>LTFRRTSQQISLGGNAAKLVESSRRLGLHLDNELKSRDTPSLTVRDVKPKILGMRKCEQLENLFYKTRLEIIQQIQEPEVHEDQLEW</sequence>
<accession>A0ABN8P9T8</accession>
<organism evidence="1 2">
    <name type="scientific">Porites lobata</name>
    <dbReference type="NCBI Taxonomy" id="104759"/>
    <lineage>
        <taxon>Eukaryota</taxon>
        <taxon>Metazoa</taxon>
        <taxon>Cnidaria</taxon>
        <taxon>Anthozoa</taxon>
        <taxon>Hexacorallia</taxon>
        <taxon>Scleractinia</taxon>
        <taxon>Fungiina</taxon>
        <taxon>Poritidae</taxon>
        <taxon>Porites</taxon>
    </lineage>
</organism>
<dbReference type="EMBL" id="CALNXK010000055">
    <property type="protein sequence ID" value="CAH3134953.1"/>
    <property type="molecule type" value="Genomic_DNA"/>
</dbReference>
<reference evidence="1 2" key="1">
    <citation type="submission" date="2022-05" db="EMBL/GenBank/DDBJ databases">
        <authorList>
            <consortium name="Genoscope - CEA"/>
            <person name="William W."/>
        </authorList>
    </citation>
    <scope>NUCLEOTIDE SEQUENCE [LARGE SCALE GENOMIC DNA]</scope>
</reference>
<dbReference type="Proteomes" id="UP001159405">
    <property type="component" value="Unassembled WGS sequence"/>
</dbReference>
<keyword evidence="2" id="KW-1185">Reference proteome</keyword>
<name>A0ABN8P9T8_9CNID</name>
<gene>
    <name evidence="1" type="ORF">PLOB_00037684</name>
</gene>
<feature type="non-terminal residue" evidence="1">
    <location>
        <position position="1"/>
    </location>
</feature>
<comment type="caution">
    <text evidence="1">The sequence shown here is derived from an EMBL/GenBank/DDBJ whole genome shotgun (WGS) entry which is preliminary data.</text>
</comment>
<evidence type="ECO:0000313" key="1">
    <source>
        <dbReference type="EMBL" id="CAH3134953.1"/>
    </source>
</evidence>
<evidence type="ECO:0000313" key="2">
    <source>
        <dbReference type="Proteomes" id="UP001159405"/>
    </source>
</evidence>
<protein>
    <submittedName>
        <fullName evidence="1">Uncharacterized protein</fullName>
    </submittedName>
</protein>